<feature type="domain" description="Rieske" evidence="6">
    <location>
        <begin position="34"/>
        <end position="136"/>
    </location>
</feature>
<evidence type="ECO:0000256" key="2">
    <source>
        <dbReference type="ARBA" id="ARBA00022723"/>
    </source>
</evidence>
<dbReference type="AlphaFoldDB" id="A0A433MPK3"/>
<dbReference type="PROSITE" id="PS51296">
    <property type="entry name" value="RIESKE"/>
    <property type="match status" value="1"/>
</dbReference>
<dbReference type="PANTHER" id="PTHR21266:SF60">
    <property type="entry name" value="3-KETOSTEROID-9-ALPHA-MONOOXYGENASE, OXYGENASE COMPONENT"/>
    <property type="match status" value="1"/>
</dbReference>
<evidence type="ECO:0000256" key="5">
    <source>
        <dbReference type="ARBA" id="ARBA00023014"/>
    </source>
</evidence>
<reference evidence="7 8" key="1">
    <citation type="submission" date="2018-12" db="EMBL/GenBank/DDBJ databases">
        <title>The genome sequences of Variovorax guangxiensis DSM 27352.</title>
        <authorList>
            <person name="Gao J."/>
            <person name="Sun J."/>
        </authorList>
    </citation>
    <scope>NUCLEOTIDE SEQUENCE [LARGE SCALE GENOMIC DNA]</scope>
    <source>
        <strain evidence="7 8">DSM 27352</strain>
    </source>
</reference>
<dbReference type="PANTHER" id="PTHR21266">
    <property type="entry name" value="IRON-SULFUR DOMAIN CONTAINING PROTEIN"/>
    <property type="match status" value="1"/>
</dbReference>
<dbReference type="InterPro" id="IPR015881">
    <property type="entry name" value="ARHD_Rieske_2Fe_2S"/>
</dbReference>
<evidence type="ECO:0000256" key="3">
    <source>
        <dbReference type="ARBA" id="ARBA00023002"/>
    </source>
</evidence>
<accession>A0A433MPK3</accession>
<dbReference type="Pfam" id="PF00355">
    <property type="entry name" value="Rieske"/>
    <property type="match status" value="1"/>
</dbReference>
<sequence>MTVEAALPRPLPEGFLPSGCSYAQQDWPVLARQWFPLVRADDPLAKPRQVVLLNLRLAVYRMPDGMRIGRDMCPHRGLPLSSGRIEGEELVCAYHGLRFGSDGQCRLVPEKLAPKTADCFRITAFPAVERHGLIWTCLIPEDETWMPSIPSSEGTSPLDGAVSIFKLSIEPLSDSQKELALNELHRLLKEMAFGGMPNSLLSSGT</sequence>
<dbReference type="PROSITE" id="PS00570">
    <property type="entry name" value="RING_HYDROXYL_ALPHA"/>
    <property type="match status" value="1"/>
</dbReference>
<dbReference type="RefSeq" id="WP_126023869.1">
    <property type="nucleotide sequence ID" value="NZ_RXFT01000010.1"/>
</dbReference>
<dbReference type="Gene3D" id="2.102.10.10">
    <property type="entry name" value="Rieske [2Fe-2S] iron-sulphur domain"/>
    <property type="match status" value="1"/>
</dbReference>
<gene>
    <name evidence="7" type="ORF">EJP67_22145</name>
</gene>
<dbReference type="GO" id="GO:0051537">
    <property type="term" value="F:2 iron, 2 sulfur cluster binding"/>
    <property type="evidence" value="ECO:0007669"/>
    <property type="project" value="UniProtKB-KW"/>
</dbReference>
<dbReference type="GO" id="GO:0016491">
    <property type="term" value="F:oxidoreductase activity"/>
    <property type="evidence" value="ECO:0007669"/>
    <property type="project" value="UniProtKB-KW"/>
</dbReference>
<keyword evidence="5" id="KW-0411">Iron-sulfur</keyword>
<keyword evidence="2" id="KW-0479">Metal-binding</keyword>
<dbReference type="GO" id="GO:0005506">
    <property type="term" value="F:iron ion binding"/>
    <property type="evidence" value="ECO:0007669"/>
    <property type="project" value="InterPro"/>
</dbReference>
<dbReference type="Proteomes" id="UP000281118">
    <property type="component" value="Unassembled WGS sequence"/>
</dbReference>
<evidence type="ECO:0000313" key="8">
    <source>
        <dbReference type="Proteomes" id="UP000281118"/>
    </source>
</evidence>
<proteinExistence type="predicted"/>
<evidence type="ECO:0000256" key="1">
    <source>
        <dbReference type="ARBA" id="ARBA00022714"/>
    </source>
</evidence>
<dbReference type="InterPro" id="IPR050584">
    <property type="entry name" value="Cholesterol_7-desaturase"/>
</dbReference>
<organism evidence="7 8">
    <name type="scientific">Variovorax guangxiensis</name>
    <dbReference type="NCBI Taxonomy" id="1775474"/>
    <lineage>
        <taxon>Bacteria</taxon>
        <taxon>Pseudomonadati</taxon>
        <taxon>Pseudomonadota</taxon>
        <taxon>Betaproteobacteria</taxon>
        <taxon>Burkholderiales</taxon>
        <taxon>Comamonadaceae</taxon>
        <taxon>Variovorax</taxon>
    </lineage>
</organism>
<dbReference type="OrthoDB" id="9790995at2"/>
<dbReference type="EMBL" id="RXFT01000010">
    <property type="protein sequence ID" value="RUR69762.1"/>
    <property type="molecule type" value="Genomic_DNA"/>
</dbReference>
<keyword evidence="3" id="KW-0560">Oxidoreductase</keyword>
<name>A0A433MPK3_9BURK</name>
<keyword evidence="4" id="KW-0408">Iron</keyword>
<evidence type="ECO:0000259" key="6">
    <source>
        <dbReference type="PROSITE" id="PS51296"/>
    </source>
</evidence>
<evidence type="ECO:0000256" key="4">
    <source>
        <dbReference type="ARBA" id="ARBA00023004"/>
    </source>
</evidence>
<comment type="caution">
    <text evidence="7">The sequence shown here is derived from an EMBL/GenBank/DDBJ whole genome shotgun (WGS) entry which is preliminary data.</text>
</comment>
<dbReference type="InterPro" id="IPR036922">
    <property type="entry name" value="Rieske_2Fe-2S_sf"/>
</dbReference>
<keyword evidence="1" id="KW-0001">2Fe-2S</keyword>
<protein>
    <recommendedName>
        <fullName evidence="6">Rieske domain-containing protein</fullName>
    </recommendedName>
</protein>
<dbReference type="SUPFAM" id="SSF50022">
    <property type="entry name" value="ISP domain"/>
    <property type="match status" value="1"/>
</dbReference>
<evidence type="ECO:0000313" key="7">
    <source>
        <dbReference type="EMBL" id="RUR69762.1"/>
    </source>
</evidence>
<dbReference type="InterPro" id="IPR017941">
    <property type="entry name" value="Rieske_2Fe-2S"/>
</dbReference>